<evidence type="ECO:0000256" key="1">
    <source>
        <dbReference type="ARBA" id="ARBA00022603"/>
    </source>
</evidence>
<keyword evidence="3" id="KW-0949">S-adenosyl-L-methionine</keyword>
<organism evidence="4 6">
    <name type="scientific">Cecembia calidifontis</name>
    <dbReference type="NCBI Taxonomy" id="1187080"/>
    <lineage>
        <taxon>Bacteria</taxon>
        <taxon>Pseudomonadati</taxon>
        <taxon>Bacteroidota</taxon>
        <taxon>Cytophagia</taxon>
        <taxon>Cytophagales</taxon>
        <taxon>Cyclobacteriaceae</taxon>
        <taxon>Cecembia</taxon>
    </lineage>
</organism>
<dbReference type="EMBL" id="SGXG01000001">
    <property type="protein sequence ID" value="RZS95380.1"/>
    <property type="molecule type" value="Genomic_DNA"/>
</dbReference>
<name>A0A4Q7P7D0_9BACT</name>
<sequence>MKIFEANIPHQVADLLNKKLSRVNLFETANEKLVDAFGINNFFGSQEEYEVFKDAISSTQNIAAEPDRTEYGDFQTNQNLAKAVTHFLKTQKKVNPKLVIEPTCGRGNFIVAALSSFNHIETIIGVEIYKPYTWETKFNIIDFYISNPNERKPKIEIFHFNVFDFDFGSLVSKSKDEILVLGNPPWVTNAKLSSLESSNLPQKSNFKKHSGFDAITGKGNFDIGEYITLMMFDAFQNSKGHLAFLVKNSVIKNVVFDQHQRKYNISDLEKLTIDSKKEFDVSVEAALLFCKLNSKPEYTCKEFDFNQPSKIVKEFGWVADKFVSNTNLYRHSFDIDGVCPFEWRQGIKHDLSAIMELERVNGHFVNGKQEEIKLEEDLIFGVLKSSDLKQTVINQPRKFTIITQKKVGQDTSFIKQKYPKTFGYLHSHKAYFDQRKSSIYNNKPDFSIFGIGEYSFSPYKVAISGLYKTFTFSLILPLDEKPLMLDDTCYLLGFDNIEFATYTTILLNSDKTKELLQAITFSDAKRTFTKDILMRIDLYKLATQFSDLALQTEINSINKNYNLQVSLDKWDDFLQTLKPKELAKQMDIFALTEEEALRTTAVWRNGG</sequence>
<proteinExistence type="predicted"/>
<dbReference type="RefSeq" id="WP_130274490.1">
    <property type="nucleotide sequence ID" value="NZ_SGXG01000001.1"/>
</dbReference>
<dbReference type="AlphaFoldDB" id="A0A4Q7P7D0"/>
<evidence type="ECO:0000313" key="6">
    <source>
        <dbReference type="Proteomes" id="UP000292209"/>
    </source>
</evidence>
<dbReference type="Gene3D" id="3.40.50.150">
    <property type="entry name" value="Vaccinia Virus protein VP39"/>
    <property type="match status" value="1"/>
</dbReference>
<dbReference type="GO" id="GO:0008168">
    <property type="term" value="F:methyltransferase activity"/>
    <property type="evidence" value="ECO:0007669"/>
    <property type="project" value="UniProtKB-KW"/>
</dbReference>
<keyword evidence="1" id="KW-0489">Methyltransferase</keyword>
<reference evidence="4 6" key="1">
    <citation type="submission" date="2019-02" db="EMBL/GenBank/DDBJ databases">
        <title>Genomic Encyclopedia of Archaeal and Bacterial Type Strains, Phase II (KMG-II): from individual species to whole genera.</title>
        <authorList>
            <person name="Goeker M."/>
        </authorList>
    </citation>
    <scope>NUCLEOTIDE SEQUENCE [LARGE SCALE GENOMIC DNA]</scope>
    <source>
        <strain evidence="4 6">DSM 21411</strain>
    </source>
</reference>
<protein>
    <recommendedName>
        <fullName evidence="7">N-6 DNA methylase</fullName>
    </recommendedName>
</protein>
<dbReference type="Proteomes" id="UP000292209">
    <property type="component" value="Unassembled WGS sequence"/>
</dbReference>
<comment type="caution">
    <text evidence="4">The sequence shown here is derived from an EMBL/GenBank/DDBJ whole genome shotgun (WGS) entry which is preliminary data.</text>
</comment>
<gene>
    <name evidence="4" type="ORF">BC751_0903</name>
    <name evidence="5" type="ORF">BC751_0927</name>
</gene>
<evidence type="ECO:0000313" key="5">
    <source>
        <dbReference type="EMBL" id="RZS95404.1"/>
    </source>
</evidence>
<evidence type="ECO:0000313" key="4">
    <source>
        <dbReference type="EMBL" id="RZS95380.1"/>
    </source>
</evidence>
<dbReference type="PANTHER" id="PTHR33841:SF5">
    <property type="entry name" value="DNA METHYLASE (MODIFICATION METHYLASE) (METHYLTRANSFERASE)-RELATED"/>
    <property type="match status" value="1"/>
</dbReference>
<dbReference type="OrthoDB" id="9814572at2"/>
<dbReference type="InterPro" id="IPR050953">
    <property type="entry name" value="N4_N6_ade-DNA_methylase"/>
</dbReference>
<evidence type="ECO:0008006" key="7">
    <source>
        <dbReference type="Google" id="ProtNLM"/>
    </source>
</evidence>
<evidence type="ECO:0000256" key="3">
    <source>
        <dbReference type="ARBA" id="ARBA00022691"/>
    </source>
</evidence>
<dbReference type="PRINTS" id="PR00507">
    <property type="entry name" value="N12N6MTFRASE"/>
</dbReference>
<accession>A0A4Q7P7D0</accession>
<dbReference type="PANTHER" id="PTHR33841">
    <property type="entry name" value="DNA METHYLTRANSFERASE YEEA-RELATED"/>
    <property type="match status" value="1"/>
</dbReference>
<dbReference type="InterPro" id="IPR029063">
    <property type="entry name" value="SAM-dependent_MTases_sf"/>
</dbReference>
<dbReference type="GO" id="GO:0032259">
    <property type="term" value="P:methylation"/>
    <property type="evidence" value="ECO:0007669"/>
    <property type="project" value="UniProtKB-KW"/>
</dbReference>
<dbReference type="SUPFAM" id="SSF53335">
    <property type="entry name" value="S-adenosyl-L-methionine-dependent methyltransferases"/>
    <property type="match status" value="1"/>
</dbReference>
<keyword evidence="2" id="KW-0808">Transferase</keyword>
<keyword evidence="6" id="KW-1185">Reference proteome</keyword>
<dbReference type="EMBL" id="SGXG01000001">
    <property type="protein sequence ID" value="RZS95404.1"/>
    <property type="molecule type" value="Genomic_DNA"/>
</dbReference>
<evidence type="ECO:0000256" key="2">
    <source>
        <dbReference type="ARBA" id="ARBA00022679"/>
    </source>
</evidence>